<dbReference type="SUPFAM" id="SSF53474">
    <property type="entry name" value="alpha/beta-Hydrolases"/>
    <property type="match status" value="1"/>
</dbReference>
<protein>
    <recommendedName>
        <fullName evidence="3">Esterase</fullName>
    </recommendedName>
</protein>
<accession>A0ABM9D134</accession>
<dbReference type="InterPro" id="IPR029058">
    <property type="entry name" value="AB_hydrolase_fold"/>
</dbReference>
<name>A0ABM9D134_9BACL</name>
<sequence>MDTILRFSNLLYFPEQSGIHKPLKQMAGDTDAQRQRNNPTWLALNEKQKKLDMYIDIGDEDTYKGGALRFDAIMKEKNQKRYQFHFIPGGKHDAAYWSSQAENYLLFYAGNKK</sequence>
<evidence type="ECO:0008006" key="3">
    <source>
        <dbReference type="Google" id="ProtNLM"/>
    </source>
</evidence>
<dbReference type="RefSeq" id="WP_236293505.1">
    <property type="nucleotide sequence ID" value="NZ_CAKMMW010000050.1"/>
</dbReference>
<dbReference type="Gene3D" id="3.40.50.1820">
    <property type="entry name" value="alpha/beta hydrolase"/>
    <property type="match status" value="1"/>
</dbReference>
<gene>
    <name evidence="1" type="ORF">PAECIP111891_07014</name>
</gene>
<comment type="caution">
    <text evidence="1">The sequence shown here is derived from an EMBL/GenBank/DDBJ whole genome shotgun (WGS) entry which is preliminary data.</text>
</comment>
<evidence type="ECO:0000313" key="1">
    <source>
        <dbReference type="EMBL" id="CAH1232465.1"/>
    </source>
</evidence>
<keyword evidence="2" id="KW-1185">Reference proteome</keyword>
<evidence type="ECO:0000313" key="2">
    <source>
        <dbReference type="Proteomes" id="UP000838821"/>
    </source>
</evidence>
<proteinExistence type="predicted"/>
<organism evidence="1 2">
    <name type="scientific">Paenibacillus allorhizoplanae</name>
    <dbReference type="NCBI Taxonomy" id="2905648"/>
    <lineage>
        <taxon>Bacteria</taxon>
        <taxon>Bacillati</taxon>
        <taxon>Bacillota</taxon>
        <taxon>Bacilli</taxon>
        <taxon>Bacillales</taxon>
        <taxon>Paenibacillaceae</taxon>
        <taxon>Paenibacillus</taxon>
    </lineage>
</organism>
<dbReference type="EMBL" id="CAKMMW010000050">
    <property type="protein sequence ID" value="CAH1232465.1"/>
    <property type="molecule type" value="Genomic_DNA"/>
</dbReference>
<dbReference type="Proteomes" id="UP000838821">
    <property type="component" value="Unassembled WGS sequence"/>
</dbReference>
<reference evidence="1" key="1">
    <citation type="submission" date="2022-01" db="EMBL/GenBank/DDBJ databases">
        <authorList>
            <person name="Criscuolo A."/>
        </authorList>
    </citation>
    <scope>NUCLEOTIDE SEQUENCE</scope>
    <source>
        <strain evidence="1">CIP111891</strain>
    </source>
</reference>